<dbReference type="PIR" id="A75611">
    <property type="entry name" value="A75611"/>
</dbReference>
<keyword evidence="3" id="KW-1185">Reference proteome</keyword>
<dbReference type="ESTHER" id="deira-DRA0150">
    <property type="family name" value="6_AlphaBeta_hydrolase"/>
</dbReference>
<dbReference type="Gene3D" id="3.40.50.1820">
    <property type="entry name" value="alpha/beta hydrolase"/>
    <property type="match status" value="1"/>
</dbReference>
<organism evidence="2 3">
    <name type="scientific">Deinococcus radiodurans (strain ATCC 13939 / DSM 20539 / JCM 16871 / CCUG 27074 / LMG 4051 / NBRC 15346 / NCIMB 9279 / VKM B-1422 / R1)</name>
    <dbReference type="NCBI Taxonomy" id="243230"/>
    <lineage>
        <taxon>Bacteria</taxon>
        <taxon>Thermotogati</taxon>
        <taxon>Deinococcota</taxon>
        <taxon>Deinococci</taxon>
        <taxon>Deinococcales</taxon>
        <taxon>Deinococcaceae</taxon>
        <taxon>Deinococcus</taxon>
    </lineage>
</organism>
<dbReference type="EnsemblBacteria" id="AAF12312">
    <property type="protein sequence ID" value="AAF12312"/>
    <property type="gene ID" value="DR_A0150"/>
</dbReference>
<reference evidence="2 3" key="1">
    <citation type="journal article" date="1999" name="Science">
        <title>Genome sequence of the radioresistant bacterium Deinococcus radiodurans R1.</title>
        <authorList>
            <person name="White O."/>
            <person name="Eisen J.A."/>
            <person name="Heidelberg J.F."/>
            <person name="Hickey E.K."/>
            <person name="Peterson J.D."/>
            <person name="Dodson R.J."/>
            <person name="Haft D.H."/>
            <person name="Gwinn M.L."/>
            <person name="Nelson W.C."/>
            <person name="Richardson D.L."/>
            <person name="Moffat K.S."/>
            <person name="Qin H."/>
            <person name="Jiang L."/>
            <person name="Pamphile W."/>
            <person name="Crosby M."/>
            <person name="Shen M."/>
            <person name="Vamathevan J.J."/>
            <person name="Lam P."/>
            <person name="McDonald L."/>
            <person name="Utterback T."/>
            <person name="Zalewski C."/>
            <person name="Makarova K.S."/>
            <person name="Aravind L."/>
            <person name="Daly M.J."/>
            <person name="Minton K.W."/>
            <person name="Fleischmann R.D."/>
            <person name="Ketchum K.A."/>
            <person name="Nelson K.E."/>
            <person name="Salzberg S."/>
            <person name="Smith H.O."/>
            <person name="Venter J.C."/>
            <person name="Fraser C.M."/>
        </authorList>
    </citation>
    <scope>NUCLEOTIDE SEQUENCE [LARGE SCALE GENOMIC DNA]</scope>
    <source>
        <strain evidence="3">ATCC 13939 / DSM 20539 / JCM 16871 / LMG 4051 / NBRC 15346 / NCIMB 9279 / R1 / VKM B-1422</strain>
    </source>
</reference>
<gene>
    <name evidence="2" type="ordered locus">DR_A0150</name>
</gene>
<protein>
    <submittedName>
        <fullName evidence="2">Uncharacterized protein</fullName>
    </submittedName>
</protein>
<dbReference type="PaxDb" id="243230-DR_A0150"/>
<evidence type="ECO:0000313" key="2">
    <source>
        <dbReference type="EMBL" id="AAF12312.1"/>
    </source>
</evidence>
<evidence type="ECO:0000256" key="1">
    <source>
        <dbReference type="SAM" id="MobiDB-lite"/>
    </source>
</evidence>
<evidence type="ECO:0000313" key="3">
    <source>
        <dbReference type="Proteomes" id="UP000002524"/>
    </source>
</evidence>
<dbReference type="HOGENOM" id="CLU_600940_0_0_0"/>
<dbReference type="KEGG" id="dra:DR_A0150"/>
<dbReference type="EMBL" id="AE001825">
    <property type="protein sequence ID" value="AAF12312.1"/>
    <property type="molecule type" value="Genomic_DNA"/>
</dbReference>
<dbReference type="OrthoDB" id="7197847at2"/>
<dbReference type="AlphaFoldDB" id="Q9RZ03"/>
<dbReference type="eggNOG" id="COG1073">
    <property type="taxonomic scope" value="Bacteria"/>
</dbReference>
<dbReference type="PATRIC" id="fig|243230.17.peg.3037"/>
<proteinExistence type="predicted"/>
<accession>Q9RZ03</accession>
<feature type="compositionally biased region" description="Basic and acidic residues" evidence="1">
    <location>
        <begin position="1"/>
        <end position="12"/>
    </location>
</feature>
<dbReference type="SUPFAM" id="SSF53474">
    <property type="entry name" value="alpha/beta-Hydrolases"/>
    <property type="match status" value="1"/>
</dbReference>
<dbReference type="Proteomes" id="UP000002524">
    <property type="component" value="Chromosome 2"/>
</dbReference>
<dbReference type="STRING" id="243230.DR_A0150"/>
<name>Q9RZ03_DEIRA</name>
<dbReference type="InParanoid" id="Q9RZ03"/>
<dbReference type="InterPro" id="IPR029058">
    <property type="entry name" value="AB_hydrolase_fold"/>
</dbReference>
<sequence>MSEWGHVADPRPHPVATPTCSPRRMSLRAALGLTLLLSGCAPTQQAAQPGPEFVRLQQAFAGLRGTQAVTGLQLKPQADGGTLASGQLAGAPFVLRFPAHWNQESLVFAHGYTFVSPEADHIPADPVANDETGGLLPAAYAQGLAVGQSAYDKRGFAVESGIERTAALSRLLTALGARRAYVAGASEGGSIAQLALERHPQQFAGALAACGVVGGWVPELNYTTHIRALYNVFAAGSAYELPGVKDVTRNAGGSVNKIGLTLLRLYSAAVLRPGGEADLIIRRTASAVPGVQAQSDIGTLGSVLLTQLTGAEDFWAQAGGVFVDNRATVYHSPLLSDAENAELNRKIQRYAADPQALARVQERWTPSGHFTGKLYTLHNAYDPLVPTEHEGWLRSIVASAGNSAQLAQALVPTATTRFPTKALGFQATAHCGFTPGQTAQAWNTLRGWVETGVTP</sequence>
<feature type="region of interest" description="Disordered" evidence="1">
    <location>
        <begin position="1"/>
        <end position="20"/>
    </location>
</feature>